<name>A0A8C9V8E9_SCLFO</name>
<protein>
    <submittedName>
        <fullName evidence="1">Uncharacterized protein</fullName>
    </submittedName>
</protein>
<evidence type="ECO:0000313" key="1">
    <source>
        <dbReference type="Ensembl" id="ENSSFOP00015035394.2"/>
    </source>
</evidence>
<accession>A0A8C9V8E9</accession>
<reference evidence="1" key="3">
    <citation type="submission" date="2025-09" db="UniProtKB">
        <authorList>
            <consortium name="Ensembl"/>
        </authorList>
    </citation>
    <scope>IDENTIFICATION</scope>
</reference>
<reference evidence="1 2" key="1">
    <citation type="submission" date="2019-04" db="EMBL/GenBank/DDBJ databases">
        <authorList>
            <consortium name="Wellcome Sanger Institute Data Sharing"/>
        </authorList>
    </citation>
    <scope>NUCLEOTIDE SEQUENCE [LARGE SCALE GENOMIC DNA]</scope>
</reference>
<dbReference type="Proteomes" id="UP000694397">
    <property type="component" value="Chromosome 19"/>
</dbReference>
<organism evidence="1 2">
    <name type="scientific">Scleropages formosus</name>
    <name type="common">Asian bonytongue</name>
    <name type="synonym">Osteoglossum formosum</name>
    <dbReference type="NCBI Taxonomy" id="113540"/>
    <lineage>
        <taxon>Eukaryota</taxon>
        <taxon>Metazoa</taxon>
        <taxon>Chordata</taxon>
        <taxon>Craniata</taxon>
        <taxon>Vertebrata</taxon>
        <taxon>Euteleostomi</taxon>
        <taxon>Actinopterygii</taxon>
        <taxon>Neopterygii</taxon>
        <taxon>Teleostei</taxon>
        <taxon>Osteoglossocephala</taxon>
        <taxon>Osteoglossomorpha</taxon>
        <taxon>Osteoglossiformes</taxon>
        <taxon>Osteoglossidae</taxon>
        <taxon>Scleropages</taxon>
    </lineage>
</organism>
<proteinExistence type="predicted"/>
<sequence>MSSQFLSVDLSRIYPGGGKEGGMGWAGRLAGSQRRAPLCFSPRTCYGLDREQLALRRAHCAIYHAHKSQIDAGSTAGGRELNPPPRTLSVSFRACERRDCMSCAFRVLKKQHRSRPGASLYFIIVYSAEKCDEYTARLNPSPWAFTSLHILFTMV</sequence>
<reference evidence="1" key="2">
    <citation type="submission" date="2025-08" db="UniProtKB">
        <authorList>
            <consortium name="Ensembl"/>
        </authorList>
    </citation>
    <scope>IDENTIFICATION</scope>
</reference>
<keyword evidence="2" id="KW-1185">Reference proteome</keyword>
<evidence type="ECO:0000313" key="2">
    <source>
        <dbReference type="Proteomes" id="UP000694397"/>
    </source>
</evidence>
<dbReference type="AlphaFoldDB" id="A0A8C9V8E9"/>
<dbReference type="Ensembl" id="ENSSFOT00015035779.2">
    <property type="protein sequence ID" value="ENSSFOP00015035394.2"/>
    <property type="gene ID" value="ENSSFOG00015022548.2"/>
</dbReference>